<evidence type="ECO:0000256" key="1">
    <source>
        <dbReference type="SAM" id="Phobius"/>
    </source>
</evidence>
<reference evidence="3" key="1">
    <citation type="journal article" date="2019" name="Int. J. Syst. Evol. Microbiol.">
        <title>The Global Catalogue of Microorganisms (GCM) 10K type strain sequencing project: providing services to taxonomists for standard genome sequencing and annotation.</title>
        <authorList>
            <consortium name="The Broad Institute Genomics Platform"/>
            <consortium name="The Broad Institute Genome Sequencing Center for Infectious Disease"/>
            <person name="Wu L."/>
            <person name="Ma J."/>
        </authorList>
    </citation>
    <scope>NUCLEOTIDE SEQUENCE [LARGE SCALE GENOMIC DNA]</scope>
    <source>
        <strain evidence="3">CGMCC 1.16444</strain>
    </source>
</reference>
<accession>A0ABV9YZ05</accession>
<dbReference type="InterPro" id="IPR052712">
    <property type="entry name" value="Acid_resist_chaperone_HdeD"/>
</dbReference>
<feature type="transmembrane region" description="Helical" evidence="1">
    <location>
        <begin position="45"/>
        <end position="64"/>
    </location>
</feature>
<dbReference type="InterPro" id="IPR005325">
    <property type="entry name" value="DUF308_memb"/>
</dbReference>
<keyword evidence="1" id="KW-0812">Transmembrane</keyword>
<comment type="caution">
    <text evidence="2">The sequence shown here is derived from an EMBL/GenBank/DDBJ whole genome shotgun (WGS) entry which is preliminary data.</text>
</comment>
<evidence type="ECO:0000313" key="3">
    <source>
        <dbReference type="Proteomes" id="UP001595796"/>
    </source>
</evidence>
<dbReference type="PANTHER" id="PTHR34989:SF1">
    <property type="entry name" value="PROTEIN HDED"/>
    <property type="match status" value="1"/>
</dbReference>
<dbReference type="Proteomes" id="UP001595796">
    <property type="component" value="Unassembled WGS sequence"/>
</dbReference>
<dbReference type="Pfam" id="PF03729">
    <property type="entry name" value="DUF308"/>
    <property type="match status" value="1"/>
</dbReference>
<keyword evidence="1" id="KW-1133">Transmembrane helix</keyword>
<feature type="transmembrane region" description="Helical" evidence="1">
    <location>
        <begin position="100"/>
        <end position="121"/>
    </location>
</feature>
<evidence type="ECO:0000313" key="2">
    <source>
        <dbReference type="EMBL" id="MFC5066539.1"/>
    </source>
</evidence>
<protein>
    <submittedName>
        <fullName evidence="2">HdeD family acid-resistance protein</fullName>
    </submittedName>
</protein>
<feature type="transmembrane region" description="Helical" evidence="1">
    <location>
        <begin position="76"/>
        <end position="94"/>
    </location>
</feature>
<feature type="transmembrane region" description="Helical" evidence="1">
    <location>
        <begin position="133"/>
        <end position="155"/>
    </location>
</feature>
<dbReference type="PANTHER" id="PTHR34989">
    <property type="entry name" value="PROTEIN HDED"/>
    <property type="match status" value="1"/>
</dbReference>
<keyword evidence="3" id="KW-1185">Reference proteome</keyword>
<organism evidence="2 3">
    <name type="scientific">Flaviflagellibacter deserti</name>
    <dbReference type="NCBI Taxonomy" id="2267266"/>
    <lineage>
        <taxon>Bacteria</taxon>
        <taxon>Pseudomonadati</taxon>
        <taxon>Pseudomonadota</taxon>
        <taxon>Alphaproteobacteria</taxon>
        <taxon>Hyphomicrobiales</taxon>
        <taxon>Flaviflagellibacter</taxon>
    </lineage>
</organism>
<sequence>MAEIHSLQISAAGEEGRKWFSFLALGAALFLLGVVALFLPLLSTFAVGVMLGATLAVSGGIQIVQSFQVRRWAGFTWHLLLGVVQLIGGVLVYGNPFAGAIAITAVLAATFIIQGVMQVALGLRVRPEKGWSLLLGSGVVAILAGGVLLAKFHFAGLYTPGLMLAASLMFGGVAYGAIGWMARRFGAERTAGRKSGS</sequence>
<keyword evidence="1" id="KW-0472">Membrane</keyword>
<feature type="transmembrane region" description="Helical" evidence="1">
    <location>
        <begin position="20"/>
        <end position="39"/>
    </location>
</feature>
<gene>
    <name evidence="2" type="ORF">ACFPFW_00745</name>
</gene>
<proteinExistence type="predicted"/>
<name>A0ABV9YZ05_9HYPH</name>
<feature type="transmembrane region" description="Helical" evidence="1">
    <location>
        <begin position="161"/>
        <end position="182"/>
    </location>
</feature>
<dbReference type="RefSeq" id="WP_114955324.1">
    <property type="nucleotide sequence ID" value="NZ_JBHSJF010000001.1"/>
</dbReference>
<dbReference type="EMBL" id="JBHSJF010000001">
    <property type="protein sequence ID" value="MFC5066539.1"/>
    <property type="molecule type" value="Genomic_DNA"/>
</dbReference>